<dbReference type="GO" id="GO:0008984">
    <property type="term" value="F:protein-glutamate methylesterase activity"/>
    <property type="evidence" value="ECO:0007669"/>
    <property type="project" value="InterPro"/>
</dbReference>
<dbReference type="GO" id="GO:0032259">
    <property type="term" value="P:methylation"/>
    <property type="evidence" value="ECO:0007669"/>
    <property type="project" value="UniProtKB-KW"/>
</dbReference>
<proteinExistence type="predicted"/>
<dbReference type="SMART" id="SM00138">
    <property type="entry name" value="MeTrc"/>
    <property type="match status" value="1"/>
</dbReference>
<evidence type="ECO:0000313" key="11">
    <source>
        <dbReference type="Proteomes" id="UP000318288"/>
    </source>
</evidence>
<feature type="active site" evidence="6">
    <location>
        <position position="52"/>
    </location>
</feature>
<evidence type="ECO:0000256" key="7">
    <source>
        <dbReference type="SAM" id="Coils"/>
    </source>
</evidence>
<dbReference type="PROSITE" id="PS50123">
    <property type="entry name" value="CHER"/>
    <property type="match status" value="1"/>
</dbReference>
<evidence type="ECO:0000256" key="2">
    <source>
        <dbReference type="ARBA" id="ARBA00012534"/>
    </source>
</evidence>
<dbReference type="InterPro" id="IPR013656">
    <property type="entry name" value="PAS_4"/>
</dbReference>
<dbReference type="GO" id="GO:0008983">
    <property type="term" value="F:protein-glutamate O-methyltransferase activity"/>
    <property type="evidence" value="ECO:0007669"/>
    <property type="project" value="UniProtKB-EC"/>
</dbReference>
<dbReference type="InterPro" id="IPR036804">
    <property type="entry name" value="CheR_N_sf"/>
</dbReference>
<evidence type="ECO:0000256" key="4">
    <source>
        <dbReference type="ARBA" id="ARBA00022679"/>
    </source>
</evidence>
<dbReference type="PRINTS" id="PR00996">
    <property type="entry name" value="CHERMTFRASE"/>
</dbReference>
<keyword evidence="5" id="KW-0949">S-adenosyl-L-methionine</keyword>
<dbReference type="AlphaFoldDB" id="A0A5C6FEK8"/>
<comment type="caution">
    <text evidence="10">The sequence shown here is derived from an EMBL/GenBank/DDBJ whole genome shotgun (WGS) entry which is preliminary data.</text>
</comment>
<evidence type="ECO:0000313" key="10">
    <source>
        <dbReference type="EMBL" id="TWU59157.1"/>
    </source>
</evidence>
<dbReference type="Gene3D" id="3.40.50.180">
    <property type="entry name" value="Methylesterase CheB, C-terminal domain"/>
    <property type="match status" value="1"/>
</dbReference>
<dbReference type="Pfam" id="PF08448">
    <property type="entry name" value="PAS_4"/>
    <property type="match status" value="1"/>
</dbReference>
<dbReference type="InterPro" id="IPR000780">
    <property type="entry name" value="CheR_MeTrfase"/>
</dbReference>
<sequence>MKNAFHCIPRLSASAFTRFNPKRTMTAPKESLESDRTTHSDIPTHVVGVGASAGGLEAIERLFRNLTWDTGMAFVIVQHLSPDFKSLMDELLARWTDMPIHRVDEGMQVQANHIYLIPPKMEITIDGDQLHLVCKNPSDGLSLPIDIFFHSLARSWQAQSVAVVLSGTGSDGSRGIRSVHEAGGLVISQSVETSKFDGMPRSAENTGVVDMVLGPEGIAETLIRYSGFPTADKTQLIDKPIVVDEDSMNRLLRLLRDECGIDFAFYKSATVMRRIERRVLLSQSVDFDDYVELLDDDRDELNSLYKDLLIGVTQFFRDPAAYDRLQLEVLPDLLKDLEPGCQFRAWVAGCATGEEAYSLAILVYELLEELNLQLDVKIFATDVHKASLDIASAGIYIENNLSEMTLERRRRFFTRTAHGYQLSPEIRQMIVFAPHNVIVDAPFTKLDFVSCRNMLIYFQNEVQARVITLFHFALKKNGVLWLGPSETLGEIAAEFATVDRHWKIYRKRRDVRLTRELSLAIPNDRGLSLSSSRQVAANQTASSMVDRSLANAYDQLLETHMPAGVLLDDQRRLVHLFGNAMTYVQLKPGRPTADALEWFPPRLRAAASGGLHRAARELETVHFNGLKMDEDENSPILRMGIQPIVSKENDATYFMITFTPMDPIISDGSTELQVGDVSSDRLTTLESELTLMRENLQSAIEELETSNEELQATNEEMVASNEELQSTNEELHSVNEELYTVNGEYQKKIGELTELTDDMNHLFEHMDAGLLFLDSDMNVRKFTPSIASVFSLLPQDLGRSFGSFTHRLNRPQLADDISSVLKTQKPFEKEIKTDNGEWYQMQIQPYRSRGRIDGVVLELFEITNIKKNRRQLNRSVEQFRAAIEPLHIGIAIRKTEGAYTFANQAFADVFATTCEKIVGKTDADLFSEPLAKLLQKASAVAIAQRKSVTSKAFAPEGDDEKITVTFTPICDDANAIDALGVRITPVKPV</sequence>
<dbReference type="InterPro" id="IPR035909">
    <property type="entry name" value="CheB_C"/>
</dbReference>
<dbReference type="Proteomes" id="UP000318288">
    <property type="component" value="Unassembled WGS sequence"/>
</dbReference>
<name>A0A5C6FEK8_9BACT</name>
<dbReference type="Gene3D" id="3.30.450.20">
    <property type="entry name" value="PAS domain"/>
    <property type="match status" value="2"/>
</dbReference>
<dbReference type="EC" id="2.1.1.80" evidence="2"/>
<dbReference type="Pfam" id="PF01339">
    <property type="entry name" value="CheB_methylest"/>
    <property type="match status" value="1"/>
</dbReference>
<dbReference type="OrthoDB" id="288469at2"/>
<dbReference type="InterPro" id="IPR029063">
    <property type="entry name" value="SAM-dependent_MTases_sf"/>
</dbReference>
<feature type="active site" evidence="6">
    <location>
        <position position="171"/>
    </location>
</feature>
<dbReference type="SUPFAM" id="SSF47757">
    <property type="entry name" value="Chemotaxis receptor methyltransferase CheR, N-terminal domain"/>
    <property type="match status" value="1"/>
</dbReference>
<feature type="domain" description="CheB-type methylesterase" evidence="8">
    <location>
        <begin position="43"/>
        <end position="223"/>
    </location>
</feature>
<dbReference type="Pfam" id="PF01739">
    <property type="entry name" value="CheR"/>
    <property type="match status" value="1"/>
</dbReference>
<evidence type="ECO:0000259" key="9">
    <source>
        <dbReference type="PROSITE" id="PS50123"/>
    </source>
</evidence>
<dbReference type="InterPro" id="IPR050903">
    <property type="entry name" value="Bact_Chemotaxis_MeTrfase"/>
</dbReference>
<dbReference type="PROSITE" id="PS50122">
    <property type="entry name" value="CHEB"/>
    <property type="match status" value="1"/>
</dbReference>
<protein>
    <recommendedName>
        <fullName evidence="2">protein-glutamate O-methyltransferase</fullName>
        <ecNumber evidence="2">2.1.1.80</ecNumber>
    </recommendedName>
</protein>
<dbReference type="GO" id="GO:0005737">
    <property type="term" value="C:cytoplasm"/>
    <property type="evidence" value="ECO:0007669"/>
    <property type="project" value="InterPro"/>
</dbReference>
<dbReference type="Pfam" id="PF13596">
    <property type="entry name" value="PAS_10"/>
    <property type="match status" value="1"/>
</dbReference>
<dbReference type="InterPro" id="IPR022642">
    <property type="entry name" value="CheR_C"/>
</dbReference>
<evidence type="ECO:0000256" key="5">
    <source>
        <dbReference type="ARBA" id="ARBA00022691"/>
    </source>
</evidence>
<dbReference type="GO" id="GO:0000156">
    <property type="term" value="F:phosphorelay response regulator activity"/>
    <property type="evidence" value="ECO:0007669"/>
    <property type="project" value="InterPro"/>
</dbReference>
<dbReference type="SMART" id="SM00091">
    <property type="entry name" value="PAS"/>
    <property type="match status" value="2"/>
</dbReference>
<dbReference type="PANTHER" id="PTHR24422:SF27">
    <property type="entry name" value="PROTEIN-GLUTAMATE O-METHYLTRANSFERASE"/>
    <property type="match status" value="1"/>
</dbReference>
<evidence type="ECO:0000256" key="6">
    <source>
        <dbReference type="PROSITE-ProRule" id="PRU00050"/>
    </source>
</evidence>
<dbReference type="InterPro" id="IPR035965">
    <property type="entry name" value="PAS-like_dom_sf"/>
</dbReference>
<organism evidence="10 11">
    <name type="scientific">Rubripirellula tenax</name>
    <dbReference type="NCBI Taxonomy" id="2528015"/>
    <lineage>
        <taxon>Bacteria</taxon>
        <taxon>Pseudomonadati</taxon>
        <taxon>Planctomycetota</taxon>
        <taxon>Planctomycetia</taxon>
        <taxon>Pirellulales</taxon>
        <taxon>Pirellulaceae</taxon>
        <taxon>Rubripirellula</taxon>
    </lineage>
</organism>
<dbReference type="InterPro" id="IPR000014">
    <property type="entry name" value="PAS"/>
</dbReference>
<dbReference type="Gene3D" id="3.40.50.150">
    <property type="entry name" value="Vaccinia Virus protein VP39"/>
    <property type="match status" value="1"/>
</dbReference>
<feature type="domain" description="CheR-type methyltransferase" evidence="9">
    <location>
        <begin position="236"/>
        <end position="510"/>
    </location>
</feature>
<dbReference type="CDD" id="cd16434">
    <property type="entry name" value="CheB-CheR_fusion"/>
    <property type="match status" value="1"/>
</dbReference>
<evidence type="ECO:0000259" key="8">
    <source>
        <dbReference type="PROSITE" id="PS50122"/>
    </source>
</evidence>
<dbReference type="InterPro" id="IPR000673">
    <property type="entry name" value="Sig_transdc_resp-reg_Me-estase"/>
</dbReference>
<gene>
    <name evidence="10" type="primary">cheB3</name>
    <name evidence="10" type="ORF">Poly51_19430</name>
</gene>
<dbReference type="CDD" id="cd00130">
    <property type="entry name" value="PAS"/>
    <property type="match status" value="1"/>
</dbReference>
<dbReference type="Gene3D" id="1.10.155.10">
    <property type="entry name" value="Chemotaxis receptor methyltransferase CheR, N-terminal domain"/>
    <property type="match status" value="1"/>
</dbReference>
<feature type="coiled-coil region" evidence="7">
    <location>
        <begin position="682"/>
        <end position="737"/>
    </location>
</feature>
<dbReference type="InterPro" id="IPR022641">
    <property type="entry name" value="CheR_N"/>
</dbReference>
<feature type="active site" evidence="6">
    <location>
        <position position="79"/>
    </location>
</feature>
<accession>A0A5C6FEK8</accession>
<dbReference type="PANTHER" id="PTHR24422">
    <property type="entry name" value="CHEMOTAXIS PROTEIN METHYLTRANSFERASE"/>
    <property type="match status" value="1"/>
</dbReference>
<keyword evidence="4" id="KW-0808">Transferase</keyword>
<keyword evidence="6" id="KW-0145">Chemotaxis</keyword>
<keyword evidence="3" id="KW-0489">Methyltransferase</keyword>
<dbReference type="EMBL" id="SJPW01000002">
    <property type="protein sequence ID" value="TWU59157.1"/>
    <property type="molecule type" value="Genomic_DNA"/>
</dbReference>
<dbReference type="GO" id="GO:0006935">
    <property type="term" value="P:chemotaxis"/>
    <property type="evidence" value="ECO:0007669"/>
    <property type="project" value="UniProtKB-UniRule"/>
</dbReference>
<comment type="catalytic activity">
    <reaction evidence="1">
        <text>L-glutamyl-[protein] + S-adenosyl-L-methionine = [protein]-L-glutamate 5-O-methyl ester + S-adenosyl-L-homocysteine</text>
        <dbReference type="Rhea" id="RHEA:24452"/>
        <dbReference type="Rhea" id="RHEA-COMP:10208"/>
        <dbReference type="Rhea" id="RHEA-COMP:10311"/>
        <dbReference type="ChEBI" id="CHEBI:29973"/>
        <dbReference type="ChEBI" id="CHEBI:57856"/>
        <dbReference type="ChEBI" id="CHEBI:59789"/>
        <dbReference type="ChEBI" id="CHEBI:82795"/>
        <dbReference type="EC" id="2.1.1.80"/>
    </reaction>
</comment>
<keyword evidence="6 10" id="KW-0378">Hydrolase</keyword>
<dbReference type="SUPFAM" id="SSF55785">
    <property type="entry name" value="PYP-like sensor domain (PAS domain)"/>
    <property type="match status" value="2"/>
</dbReference>
<evidence type="ECO:0000256" key="1">
    <source>
        <dbReference type="ARBA" id="ARBA00001541"/>
    </source>
</evidence>
<dbReference type="SUPFAM" id="SSF53335">
    <property type="entry name" value="S-adenosyl-L-methionine-dependent methyltransferases"/>
    <property type="match status" value="1"/>
</dbReference>
<keyword evidence="7" id="KW-0175">Coiled coil</keyword>
<dbReference type="Pfam" id="PF03705">
    <property type="entry name" value="CheR_N"/>
    <property type="match status" value="1"/>
</dbReference>
<evidence type="ECO:0000256" key="3">
    <source>
        <dbReference type="ARBA" id="ARBA00022603"/>
    </source>
</evidence>
<reference evidence="10 11" key="1">
    <citation type="submission" date="2019-02" db="EMBL/GenBank/DDBJ databases">
        <title>Deep-cultivation of Planctomycetes and their phenomic and genomic characterization uncovers novel biology.</title>
        <authorList>
            <person name="Wiegand S."/>
            <person name="Jogler M."/>
            <person name="Boedeker C."/>
            <person name="Pinto D."/>
            <person name="Vollmers J."/>
            <person name="Rivas-Marin E."/>
            <person name="Kohn T."/>
            <person name="Peeters S.H."/>
            <person name="Heuer A."/>
            <person name="Rast P."/>
            <person name="Oberbeckmann S."/>
            <person name="Bunk B."/>
            <person name="Jeske O."/>
            <person name="Meyerdierks A."/>
            <person name="Storesund J.E."/>
            <person name="Kallscheuer N."/>
            <person name="Luecker S."/>
            <person name="Lage O.M."/>
            <person name="Pohl T."/>
            <person name="Merkel B.J."/>
            <person name="Hornburger P."/>
            <person name="Mueller R.-W."/>
            <person name="Bruemmer F."/>
            <person name="Labrenz M."/>
            <person name="Spormann A.M."/>
            <person name="Op Den Camp H."/>
            <person name="Overmann J."/>
            <person name="Amann R."/>
            <person name="Jetten M.S.M."/>
            <person name="Mascher T."/>
            <person name="Medema M.H."/>
            <person name="Devos D.P."/>
            <person name="Kaster A.-K."/>
            <person name="Ovreas L."/>
            <person name="Rohde M."/>
            <person name="Galperin M.Y."/>
            <person name="Jogler C."/>
        </authorList>
    </citation>
    <scope>NUCLEOTIDE SEQUENCE [LARGE SCALE GENOMIC DNA]</scope>
    <source>
        <strain evidence="10 11">Poly51</strain>
    </source>
</reference>
<keyword evidence="11" id="KW-1185">Reference proteome</keyword>
<dbReference type="SUPFAM" id="SSF52738">
    <property type="entry name" value="Methylesterase CheB, C-terminal domain"/>
    <property type="match status" value="1"/>
</dbReference>